<accession>A0AAE0IVA5</accession>
<feature type="domain" description="DNA/RNA-binding protein Alba-like" evidence="2">
    <location>
        <begin position="115"/>
        <end position="187"/>
    </location>
</feature>
<dbReference type="AlphaFoldDB" id="A0AAE0IVA5"/>
<feature type="compositionally biased region" description="Low complexity" evidence="1">
    <location>
        <begin position="55"/>
        <end position="91"/>
    </location>
</feature>
<evidence type="ECO:0000256" key="1">
    <source>
        <dbReference type="SAM" id="MobiDB-lite"/>
    </source>
</evidence>
<dbReference type="Proteomes" id="UP001286456">
    <property type="component" value="Unassembled WGS sequence"/>
</dbReference>
<dbReference type="InterPro" id="IPR002775">
    <property type="entry name" value="DNA/RNA-bd_Alba-like"/>
</dbReference>
<name>A0AAE0IVA5_9PEZI</name>
<organism evidence="3 4">
    <name type="scientific">Cercophora scortea</name>
    <dbReference type="NCBI Taxonomy" id="314031"/>
    <lineage>
        <taxon>Eukaryota</taxon>
        <taxon>Fungi</taxon>
        <taxon>Dikarya</taxon>
        <taxon>Ascomycota</taxon>
        <taxon>Pezizomycotina</taxon>
        <taxon>Sordariomycetes</taxon>
        <taxon>Sordariomycetidae</taxon>
        <taxon>Sordariales</taxon>
        <taxon>Lasiosphaeriaceae</taxon>
        <taxon>Cercophora</taxon>
    </lineage>
</organism>
<dbReference type="EMBL" id="JAUEPO010000002">
    <property type="protein sequence ID" value="KAK3331928.1"/>
    <property type="molecule type" value="Genomic_DNA"/>
</dbReference>
<feature type="region of interest" description="Disordered" evidence="1">
    <location>
        <begin position="1"/>
        <end position="91"/>
    </location>
</feature>
<protein>
    <recommendedName>
        <fullName evidence="2">DNA/RNA-binding protein Alba-like domain-containing protein</fullName>
    </recommendedName>
</protein>
<evidence type="ECO:0000313" key="3">
    <source>
        <dbReference type="EMBL" id="KAK3331928.1"/>
    </source>
</evidence>
<gene>
    <name evidence="3" type="ORF">B0T19DRAFT_89185</name>
</gene>
<proteinExistence type="predicted"/>
<dbReference type="GO" id="GO:0003676">
    <property type="term" value="F:nucleic acid binding"/>
    <property type="evidence" value="ECO:0007669"/>
    <property type="project" value="InterPro"/>
</dbReference>
<comment type="caution">
    <text evidence="3">The sequence shown here is derived from an EMBL/GenBank/DDBJ whole genome shotgun (WGS) entry which is preliminary data.</text>
</comment>
<sequence length="294" mass="32034">MATPASAAMRIPHIAAKRKHPADSSNLAANPASAKKPRVTAAATEGGREGRTSTNPNAAAANNNNSKTNHTQPQTQPQPQLPQRQQHHPQPLSLSLQLHAPLLAKLSPKYEVKPMSVMPSTSISKHVDKALQHLSRFSAWDTSVLPGVVLLSAKAGASAKLITISELVRRRIGEAEQKWYQYNVLSGTEQIEAATIPVEEEDEVVEDTVMAGGGEDEDGEDEEYFERIQTTATAAGMTIHERAVEPVTVRHKTHLSIFISRVKLEELGELRNVGLQTNEGTIEYLRKKKMGLVA</sequence>
<dbReference type="Pfam" id="PF01918">
    <property type="entry name" value="Alba"/>
    <property type="match status" value="1"/>
</dbReference>
<keyword evidence="4" id="KW-1185">Reference proteome</keyword>
<evidence type="ECO:0000259" key="2">
    <source>
        <dbReference type="Pfam" id="PF01918"/>
    </source>
</evidence>
<reference evidence="3" key="1">
    <citation type="journal article" date="2023" name="Mol. Phylogenet. Evol.">
        <title>Genome-scale phylogeny and comparative genomics of the fungal order Sordariales.</title>
        <authorList>
            <person name="Hensen N."/>
            <person name="Bonometti L."/>
            <person name="Westerberg I."/>
            <person name="Brannstrom I.O."/>
            <person name="Guillou S."/>
            <person name="Cros-Aarteil S."/>
            <person name="Calhoun S."/>
            <person name="Haridas S."/>
            <person name="Kuo A."/>
            <person name="Mondo S."/>
            <person name="Pangilinan J."/>
            <person name="Riley R."/>
            <person name="LaButti K."/>
            <person name="Andreopoulos B."/>
            <person name="Lipzen A."/>
            <person name="Chen C."/>
            <person name="Yan M."/>
            <person name="Daum C."/>
            <person name="Ng V."/>
            <person name="Clum A."/>
            <person name="Steindorff A."/>
            <person name="Ohm R.A."/>
            <person name="Martin F."/>
            <person name="Silar P."/>
            <person name="Natvig D.O."/>
            <person name="Lalanne C."/>
            <person name="Gautier V."/>
            <person name="Ament-Velasquez S.L."/>
            <person name="Kruys A."/>
            <person name="Hutchinson M.I."/>
            <person name="Powell A.J."/>
            <person name="Barry K."/>
            <person name="Miller A.N."/>
            <person name="Grigoriev I.V."/>
            <person name="Debuchy R."/>
            <person name="Gladieux P."/>
            <person name="Hiltunen Thoren M."/>
            <person name="Johannesson H."/>
        </authorList>
    </citation>
    <scope>NUCLEOTIDE SEQUENCE</scope>
    <source>
        <strain evidence="3">SMH4131-1</strain>
    </source>
</reference>
<reference evidence="3" key="2">
    <citation type="submission" date="2023-06" db="EMBL/GenBank/DDBJ databases">
        <authorList>
            <consortium name="Lawrence Berkeley National Laboratory"/>
            <person name="Haridas S."/>
            <person name="Hensen N."/>
            <person name="Bonometti L."/>
            <person name="Westerberg I."/>
            <person name="Brannstrom I.O."/>
            <person name="Guillou S."/>
            <person name="Cros-Aarteil S."/>
            <person name="Calhoun S."/>
            <person name="Kuo A."/>
            <person name="Mondo S."/>
            <person name="Pangilinan J."/>
            <person name="Riley R."/>
            <person name="Labutti K."/>
            <person name="Andreopoulos B."/>
            <person name="Lipzen A."/>
            <person name="Chen C."/>
            <person name="Yanf M."/>
            <person name="Daum C."/>
            <person name="Ng V."/>
            <person name="Clum A."/>
            <person name="Steindorff A."/>
            <person name="Ohm R."/>
            <person name="Martin F."/>
            <person name="Silar P."/>
            <person name="Natvig D."/>
            <person name="Lalanne C."/>
            <person name="Gautier V."/>
            <person name="Ament-Velasquez S.L."/>
            <person name="Kruys A."/>
            <person name="Hutchinson M.I."/>
            <person name="Powell A.J."/>
            <person name="Barry K."/>
            <person name="Miller A.N."/>
            <person name="Grigoriev I.V."/>
            <person name="Debuchy R."/>
            <person name="Gladieux P."/>
            <person name="Thoren M.H."/>
            <person name="Johannesson H."/>
        </authorList>
    </citation>
    <scope>NUCLEOTIDE SEQUENCE</scope>
    <source>
        <strain evidence="3">SMH4131-1</strain>
    </source>
</reference>
<evidence type="ECO:0000313" key="4">
    <source>
        <dbReference type="Proteomes" id="UP001286456"/>
    </source>
</evidence>